<dbReference type="EMBL" id="JAQQXQ010000001">
    <property type="protein sequence ID" value="MDC8753583.1"/>
    <property type="molecule type" value="Genomic_DNA"/>
</dbReference>
<dbReference type="Proteomes" id="UP001216558">
    <property type="component" value="Unassembled WGS sequence"/>
</dbReference>
<reference evidence="9 10" key="1">
    <citation type="submission" date="2022-10" db="EMBL/GenBank/DDBJ databases">
        <title>Erythrobacter sp. sf7 Genome sequencing.</title>
        <authorList>
            <person name="Park S."/>
        </authorList>
    </citation>
    <scope>NUCLEOTIDE SEQUENCE [LARGE SCALE GENOMIC DNA]</scope>
    <source>
        <strain evidence="10">sf7</strain>
    </source>
</reference>
<evidence type="ECO:0000256" key="1">
    <source>
        <dbReference type="ARBA" id="ARBA00004127"/>
    </source>
</evidence>
<evidence type="ECO:0000256" key="4">
    <source>
        <dbReference type="ARBA" id="ARBA00023002"/>
    </source>
</evidence>
<keyword evidence="4" id="KW-0560">Oxidoreductase</keyword>
<dbReference type="Pfam" id="PF04116">
    <property type="entry name" value="FA_hydroxylase"/>
    <property type="match status" value="1"/>
</dbReference>
<evidence type="ECO:0000256" key="7">
    <source>
        <dbReference type="SAM" id="Phobius"/>
    </source>
</evidence>
<dbReference type="InterPro" id="IPR051689">
    <property type="entry name" value="Sterol_desaturase/TMEM195"/>
</dbReference>
<feature type="transmembrane region" description="Helical" evidence="7">
    <location>
        <begin position="12"/>
        <end position="29"/>
    </location>
</feature>
<feature type="transmembrane region" description="Helical" evidence="7">
    <location>
        <begin position="88"/>
        <end position="107"/>
    </location>
</feature>
<feature type="domain" description="Fatty acid hydroxylase" evidence="8">
    <location>
        <begin position="95"/>
        <end position="227"/>
    </location>
</feature>
<comment type="caution">
    <text evidence="9">The sequence shown here is derived from an EMBL/GenBank/DDBJ whole genome shotgun (WGS) entry which is preliminary data.</text>
</comment>
<feature type="transmembrane region" description="Helical" evidence="7">
    <location>
        <begin position="154"/>
        <end position="174"/>
    </location>
</feature>
<dbReference type="PANTHER" id="PTHR21624:SF1">
    <property type="entry name" value="ALKYLGLYCEROL MONOOXYGENASE"/>
    <property type="match status" value="1"/>
</dbReference>
<evidence type="ECO:0000256" key="2">
    <source>
        <dbReference type="ARBA" id="ARBA00022692"/>
    </source>
</evidence>
<evidence type="ECO:0000259" key="8">
    <source>
        <dbReference type="Pfam" id="PF04116"/>
    </source>
</evidence>
<gene>
    <name evidence="9" type="ORF">OIK40_02870</name>
</gene>
<evidence type="ECO:0000313" key="9">
    <source>
        <dbReference type="EMBL" id="MDC8753583.1"/>
    </source>
</evidence>
<keyword evidence="3 7" id="KW-1133">Transmembrane helix</keyword>
<protein>
    <submittedName>
        <fullName evidence="9">Sterol desaturase family protein</fullName>
    </submittedName>
</protein>
<name>A0ABT5JN69_9SPHN</name>
<keyword evidence="2 7" id="KW-0812">Transmembrane</keyword>
<evidence type="ECO:0000256" key="6">
    <source>
        <dbReference type="ARBA" id="ARBA00023136"/>
    </source>
</evidence>
<keyword evidence="10" id="KW-1185">Reference proteome</keyword>
<accession>A0ABT5JN69</accession>
<proteinExistence type="predicted"/>
<feature type="transmembrane region" description="Helical" evidence="7">
    <location>
        <begin position="50"/>
        <end position="68"/>
    </location>
</feature>
<keyword evidence="6 7" id="KW-0472">Membrane</keyword>
<evidence type="ECO:0000256" key="3">
    <source>
        <dbReference type="ARBA" id="ARBA00022989"/>
    </source>
</evidence>
<comment type="subcellular location">
    <subcellularLocation>
        <location evidence="1">Endomembrane system</location>
        <topology evidence="1">Multi-pass membrane protein</topology>
    </subcellularLocation>
</comment>
<dbReference type="InterPro" id="IPR006694">
    <property type="entry name" value="Fatty_acid_hydroxylase"/>
</dbReference>
<sequence length="274" mass="30326">MWDNFLEAARALLTGMIPVAVVFGLLALVMKRRAVLAGLKRARNEIVTNLYLLLVNALVVAPLLAVPLMTGHDLVPRNTALVALWDEIPVGLSLIAAIVVIDFAAYWRHRAEHSRSVWPIHATHHADEAMNWLSLHRKHPLGAALSMAVDTVPVLLLGLPFWAIAAALVLRTWWGYFVHADVPWTLGPVGKVLISPAAHRLHHIRDEELMGFNYGNTITLWDKLFGTYVDPAPYLDCETGIAEGTRDFIGELARPFEARYRPGKGKPVGNQPAL</sequence>
<keyword evidence="5" id="KW-0443">Lipid metabolism</keyword>
<evidence type="ECO:0000256" key="5">
    <source>
        <dbReference type="ARBA" id="ARBA00023098"/>
    </source>
</evidence>
<organism evidence="9 10">
    <name type="scientific">Erythrobacter fulvus</name>
    <dbReference type="NCBI Taxonomy" id="2987523"/>
    <lineage>
        <taxon>Bacteria</taxon>
        <taxon>Pseudomonadati</taxon>
        <taxon>Pseudomonadota</taxon>
        <taxon>Alphaproteobacteria</taxon>
        <taxon>Sphingomonadales</taxon>
        <taxon>Erythrobacteraceae</taxon>
        <taxon>Erythrobacter/Porphyrobacter group</taxon>
        <taxon>Erythrobacter</taxon>
    </lineage>
</organism>
<evidence type="ECO:0000313" key="10">
    <source>
        <dbReference type="Proteomes" id="UP001216558"/>
    </source>
</evidence>
<dbReference type="PANTHER" id="PTHR21624">
    <property type="entry name" value="STEROL DESATURASE-RELATED PROTEIN"/>
    <property type="match status" value="1"/>
</dbReference>
<dbReference type="RefSeq" id="WP_273676025.1">
    <property type="nucleotide sequence ID" value="NZ_JAQQXQ010000001.1"/>
</dbReference>